<comment type="caution">
    <text evidence="1">The sequence shown here is derived from an EMBL/GenBank/DDBJ whole genome shotgun (WGS) entry which is preliminary data.</text>
</comment>
<dbReference type="AlphaFoldDB" id="A0A7X6PMV3"/>
<name>A0A7X6PMV3_9CORY</name>
<organism evidence="1 2">
    <name type="scientific">Corynebacterium humireducens</name>
    <dbReference type="NCBI Taxonomy" id="1223514"/>
    <lineage>
        <taxon>Bacteria</taxon>
        <taxon>Bacillati</taxon>
        <taxon>Actinomycetota</taxon>
        <taxon>Actinomycetes</taxon>
        <taxon>Mycobacteriales</taxon>
        <taxon>Corynebacteriaceae</taxon>
        <taxon>Corynebacterium</taxon>
    </lineage>
</organism>
<dbReference type="Proteomes" id="UP000557899">
    <property type="component" value="Unassembled WGS sequence"/>
</dbReference>
<reference evidence="1 2" key="1">
    <citation type="journal article" date="2020" name="Biotechnol. Biofuels">
        <title>New insights from the biogas microbiome by comprehensive genome-resolved metagenomics of nearly 1600 species originating from multiple anaerobic digesters.</title>
        <authorList>
            <person name="Campanaro S."/>
            <person name="Treu L."/>
            <person name="Rodriguez-R L.M."/>
            <person name="Kovalovszki A."/>
            <person name="Ziels R.M."/>
            <person name="Maus I."/>
            <person name="Zhu X."/>
            <person name="Kougias P.G."/>
            <person name="Basile A."/>
            <person name="Luo G."/>
            <person name="Schluter A."/>
            <person name="Konstantinidis K.T."/>
            <person name="Angelidaki I."/>
        </authorList>
    </citation>
    <scope>NUCLEOTIDE SEQUENCE [LARGE SCALE GENOMIC DNA]</scope>
    <source>
        <strain evidence="1">AS15tlH2ME_198</strain>
    </source>
</reference>
<proteinExistence type="predicted"/>
<dbReference type="EMBL" id="JAAZHI010000128">
    <property type="protein sequence ID" value="NLA55830.1"/>
    <property type="molecule type" value="Genomic_DNA"/>
</dbReference>
<sequence>MTSPHDYLDFLDGSGQTVRQRFTAALRAEIERLPLRAQFDRQSLAEDMGHAVCQVFVDADSHGLKVEEDSPNP</sequence>
<protein>
    <submittedName>
        <fullName evidence="1">Uncharacterized protein</fullName>
    </submittedName>
</protein>
<evidence type="ECO:0000313" key="1">
    <source>
        <dbReference type="EMBL" id="NLA55830.1"/>
    </source>
</evidence>
<evidence type="ECO:0000313" key="2">
    <source>
        <dbReference type="Proteomes" id="UP000557899"/>
    </source>
</evidence>
<gene>
    <name evidence="1" type="ORF">GX859_05965</name>
</gene>
<accession>A0A7X6PMV3</accession>